<proteinExistence type="predicted"/>
<evidence type="ECO:0000313" key="3">
    <source>
        <dbReference type="Proteomes" id="UP000780801"/>
    </source>
</evidence>
<evidence type="ECO:0000313" key="2">
    <source>
        <dbReference type="EMBL" id="KAF9577786.1"/>
    </source>
</evidence>
<dbReference type="EMBL" id="JAABOA010004371">
    <property type="protein sequence ID" value="KAF9577786.1"/>
    <property type="molecule type" value="Genomic_DNA"/>
</dbReference>
<comment type="caution">
    <text evidence="2">The sequence shown here is derived from an EMBL/GenBank/DDBJ whole genome shotgun (WGS) entry which is preliminary data.</text>
</comment>
<name>A0A9P6FMI0_9FUNG</name>
<evidence type="ECO:0000256" key="1">
    <source>
        <dbReference type="SAM" id="MobiDB-lite"/>
    </source>
</evidence>
<feature type="compositionally biased region" description="Basic and acidic residues" evidence="1">
    <location>
        <begin position="450"/>
        <end position="462"/>
    </location>
</feature>
<dbReference type="OrthoDB" id="2448378at2759"/>
<feature type="region of interest" description="Disordered" evidence="1">
    <location>
        <begin position="146"/>
        <end position="175"/>
    </location>
</feature>
<keyword evidence="3" id="KW-1185">Reference proteome</keyword>
<dbReference type="AlphaFoldDB" id="A0A9P6FMI0"/>
<dbReference type="Proteomes" id="UP000780801">
    <property type="component" value="Unassembled WGS sequence"/>
</dbReference>
<reference evidence="2" key="1">
    <citation type="journal article" date="2020" name="Fungal Divers.">
        <title>Resolving the Mortierellaceae phylogeny through synthesis of multi-gene phylogenetics and phylogenomics.</title>
        <authorList>
            <person name="Vandepol N."/>
            <person name="Liber J."/>
            <person name="Desiro A."/>
            <person name="Na H."/>
            <person name="Kennedy M."/>
            <person name="Barry K."/>
            <person name="Grigoriev I.V."/>
            <person name="Miller A.N."/>
            <person name="O'Donnell K."/>
            <person name="Stajich J.E."/>
            <person name="Bonito G."/>
        </authorList>
    </citation>
    <scope>NUCLEOTIDE SEQUENCE</scope>
    <source>
        <strain evidence="2">KOD1015</strain>
    </source>
</reference>
<feature type="region of interest" description="Disordered" evidence="1">
    <location>
        <begin position="448"/>
        <end position="473"/>
    </location>
</feature>
<sequence>MQKSIKNALSTITKGLSNPQYFEDTLPINYDISTYCTSCGKEPLDKELEREWVSTLVPRLRASDIKVFQETATRLEKTWKVQKRARLAERSEEDMDNKMRKLLDRAKLEHRATTLEHSSRTLARDFQAFDPSPVIQHKASSAIDAIQSPTSPISPSTSAGATPSTASLTSSSSSPHVIVPANATPVADNPLFDPSTAETILLTIAGVEIGKGFKQLQHEAAPVVNDMTKKLTLERLPLFMACNYILHLDSELAAIDENDMEKIRMTLQACLMSLPKGTVLLCNALDDELLASGWVRSKESAGEAESLRSLYQQLDRRGDPNKPDATVIKDTFEVGFVEIKPPREERHEKAFLEDQWALAIFAKDAIDYHLRHDRPFKTIPCLQVFGFQLVLYKLEFMSGLYVWQHVGVAYLPRDRNDRGTVAGSMALLRTFKRFIQDIETRHYIHTPPKKIHDDDLPDDLRPRPSNLSPKSRSFYPSVHASLISN</sequence>
<organism evidence="2 3">
    <name type="scientific">Lunasporangiospora selenospora</name>
    <dbReference type="NCBI Taxonomy" id="979761"/>
    <lineage>
        <taxon>Eukaryota</taxon>
        <taxon>Fungi</taxon>
        <taxon>Fungi incertae sedis</taxon>
        <taxon>Mucoromycota</taxon>
        <taxon>Mortierellomycotina</taxon>
        <taxon>Mortierellomycetes</taxon>
        <taxon>Mortierellales</taxon>
        <taxon>Mortierellaceae</taxon>
        <taxon>Lunasporangiospora</taxon>
    </lineage>
</organism>
<protein>
    <submittedName>
        <fullName evidence="2">Uncharacterized protein</fullName>
    </submittedName>
</protein>
<gene>
    <name evidence="2" type="ORF">BGW38_006774</name>
</gene>
<feature type="compositionally biased region" description="Low complexity" evidence="1">
    <location>
        <begin position="148"/>
        <end position="175"/>
    </location>
</feature>
<accession>A0A9P6FMI0</accession>